<reference evidence="14 15" key="1">
    <citation type="submission" date="2020-08" db="EMBL/GenBank/DDBJ databases">
        <title>Genomic Encyclopedia of Type Strains, Phase IV (KMG-IV): sequencing the most valuable type-strain genomes for metagenomic binning, comparative biology and taxonomic classification.</title>
        <authorList>
            <person name="Goeker M."/>
        </authorList>
    </citation>
    <scope>NUCLEOTIDE SEQUENCE [LARGE SCALE GENOMIC DNA]</scope>
    <source>
        <strain evidence="14 15">DSM 14552</strain>
    </source>
</reference>
<keyword evidence="9" id="KW-0902">Two-component regulatory system</keyword>
<dbReference type="InterPro" id="IPR003661">
    <property type="entry name" value="HisK_dim/P_dom"/>
</dbReference>
<dbReference type="InterPro" id="IPR050428">
    <property type="entry name" value="TCS_sensor_his_kinase"/>
</dbReference>
<comment type="subcellular location">
    <subcellularLocation>
        <location evidence="2">Membrane</location>
    </subcellularLocation>
</comment>
<evidence type="ECO:0000256" key="9">
    <source>
        <dbReference type="ARBA" id="ARBA00023012"/>
    </source>
</evidence>
<dbReference type="InterPro" id="IPR004358">
    <property type="entry name" value="Sig_transdc_His_kin-like_C"/>
</dbReference>
<evidence type="ECO:0000256" key="6">
    <source>
        <dbReference type="ARBA" id="ARBA00022692"/>
    </source>
</evidence>
<evidence type="ECO:0000256" key="1">
    <source>
        <dbReference type="ARBA" id="ARBA00000085"/>
    </source>
</evidence>
<comment type="catalytic activity">
    <reaction evidence="1">
        <text>ATP + protein L-histidine = ADP + protein N-phospho-L-histidine.</text>
        <dbReference type="EC" id="2.7.13.3"/>
    </reaction>
</comment>
<keyword evidence="8 11" id="KW-1133">Transmembrane helix</keyword>
<evidence type="ECO:0000256" key="11">
    <source>
        <dbReference type="SAM" id="Phobius"/>
    </source>
</evidence>
<evidence type="ECO:0000313" key="14">
    <source>
        <dbReference type="EMBL" id="MBB3862069.1"/>
    </source>
</evidence>
<dbReference type="SMART" id="SM00388">
    <property type="entry name" value="HisKA"/>
    <property type="match status" value="1"/>
</dbReference>
<dbReference type="PANTHER" id="PTHR45436">
    <property type="entry name" value="SENSOR HISTIDINE KINASE YKOH"/>
    <property type="match status" value="1"/>
</dbReference>
<feature type="transmembrane region" description="Helical" evidence="11">
    <location>
        <begin position="166"/>
        <end position="186"/>
    </location>
</feature>
<dbReference type="Pfam" id="PF00672">
    <property type="entry name" value="HAMP"/>
    <property type="match status" value="1"/>
</dbReference>
<comment type="caution">
    <text evidence="14">The sequence shown here is derived from an EMBL/GenBank/DDBJ whole genome shotgun (WGS) entry which is preliminary data.</text>
</comment>
<dbReference type="SUPFAM" id="SSF55874">
    <property type="entry name" value="ATPase domain of HSP90 chaperone/DNA topoisomerase II/histidine kinase"/>
    <property type="match status" value="1"/>
</dbReference>
<evidence type="ECO:0000259" key="12">
    <source>
        <dbReference type="PROSITE" id="PS50109"/>
    </source>
</evidence>
<dbReference type="SMART" id="SM00304">
    <property type="entry name" value="HAMP"/>
    <property type="match status" value="1"/>
</dbReference>
<dbReference type="InterPro" id="IPR003594">
    <property type="entry name" value="HATPase_dom"/>
</dbReference>
<name>A0A7W6EXP6_9SPHN</name>
<feature type="domain" description="HAMP" evidence="13">
    <location>
        <begin position="183"/>
        <end position="236"/>
    </location>
</feature>
<keyword evidence="10 11" id="KW-0472">Membrane</keyword>
<dbReference type="Gene3D" id="3.30.565.10">
    <property type="entry name" value="Histidine kinase-like ATPase, C-terminal domain"/>
    <property type="match status" value="1"/>
</dbReference>
<protein>
    <recommendedName>
        <fullName evidence="3">histidine kinase</fullName>
        <ecNumber evidence="3">2.7.13.3</ecNumber>
    </recommendedName>
</protein>
<evidence type="ECO:0000256" key="8">
    <source>
        <dbReference type="ARBA" id="ARBA00022989"/>
    </source>
</evidence>
<dbReference type="EMBL" id="JACICY010000009">
    <property type="protein sequence ID" value="MBB3862069.1"/>
    <property type="molecule type" value="Genomic_DNA"/>
</dbReference>
<sequence length="456" mass="48610">MRKLSLLRSGAFRFAILIAAIFAIGTGVLLVEVERSVGRYATEVASDSVAAELAVLQGEDRTAGRGDLIRSITLREQAVREHQIRYLLVDNQAHRLAGSIPAAAARVGSYDLVLPAIDHGDEGDGAAVSLMTVGVRLNDGAILVVGSDTSDLKDLRRALGLSTIEFGIGISLLALIGGLVVGTIFLRRLDRVNRAVERIMQGSLSERLPAIGMSPEFDGLSTNLNLMLDRIESLMAGLRQVSTDIAHDLRTPLTRLRQRLEDMKAGLSGAEPVTEEQVEAAIAETDSILAIFRALLRISSLEAGAGKQRFGEVDLSEILNRVFRAYLPVAEDTHHTLSADIASDVTVQGDAELLTQAITNLTENALVHTPPGSHICLSVSRAMSGVVVAVADNGPGIPATERDKVLQRFYRLDESRHTQGAGLGLALVSAIASLHGGQLLLSDNCPGLRVEMTFGG</sequence>
<dbReference type="AlphaFoldDB" id="A0A7W6EXP6"/>
<dbReference type="CDD" id="cd00082">
    <property type="entry name" value="HisKA"/>
    <property type="match status" value="1"/>
</dbReference>
<evidence type="ECO:0000313" key="15">
    <source>
        <dbReference type="Proteomes" id="UP000562395"/>
    </source>
</evidence>
<dbReference type="PROSITE" id="PS50885">
    <property type="entry name" value="HAMP"/>
    <property type="match status" value="1"/>
</dbReference>
<evidence type="ECO:0000256" key="7">
    <source>
        <dbReference type="ARBA" id="ARBA00022777"/>
    </source>
</evidence>
<accession>A0A7W6EXP6</accession>
<dbReference type="InterPro" id="IPR003660">
    <property type="entry name" value="HAMP_dom"/>
</dbReference>
<dbReference type="RefSeq" id="WP_183614556.1">
    <property type="nucleotide sequence ID" value="NZ_JACICY010000009.1"/>
</dbReference>
<dbReference type="SUPFAM" id="SSF158472">
    <property type="entry name" value="HAMP domain-like"/>
    <property type="match status" value="1"/>
</dbReference>
<keyword evidence="6 11" id="KW-0812">Transmembrane</keyword>
<dbReference type="Pfam" id="PF00512">
    <property type="entry name" value="HisKA"/>
    <property type="match status" value="1"/>
</dbReference>
<dbReference type="InterPro" id="IPR036097">
    <property type="entry name" value="HisK_dim/P_sf"/>
</dbReference>
<dbReference type="SMART" id="SM00387">
    <property type="entry name" value="HATPase_c"/>
    <property type="match status" value="1"/>
</dbReference>
<keyword evidence="15" id="KW-1185">Reference proteome</keyword>
<keyword evidence="5" id="KW-0808">Transferase</keyword>
<evidence type="ECO:0000256" key="3">
    <source>
        <dbReference type="ARBA" id="ARBA00012438"/>
    </source>
</evidence>
<dbReference type="PANTHER" id="PTHR45436:SF8">
    <property type="entry name" value="HISTIDINE KINASE"/>
    <property type="match status" value="1"/>
</dbReference>
<evidence type="ECO:0000256" key="2">
    <source>
        <dbReference type="ARBA" id="ARBA00004370"/>
    </source>
</evidence>
<dbReference type="GO" id="GO:0000155">
    <property type="term" value="F:phosphorelay sensor kinase activity"/>
    <property type="evidence" value="ECO:0007669"/>
    <property type="project" value="InterPro"/>
</dbReference>
<dbReference type="InterPro" id="IPR005467">
    <property type="entry name" value="His_kinase_dom"/>
</dbReference>
<dbReference type="Gene3D" id="6.10.340.10">
    <property type="match status" value="1"/>
</dbReference>
<dbReference type="Proteomes" id="UP000562395">
    <property type="component" value="Unassembled WGS sequence"/>
</dbReference>
<dbReference type="Pfam" id="PF02518">
    <property type="entry name" value="HATPase_c"/>
    <property type="match status" value="1"/>
</dbReference>
<evidence type="ECO:0000259" key="13">
    <source>
        <dbReference type="PROSITE" id="PS50885"/>
    </source>
</evidence>
<evidence type="ECO:0000256" key="10">
    <source>
        <dbReference type="ARBA" id="ARBA00023136"/>
    </source>
</evidence>
<evidence type="ECO:0000256" key="5">
    <source>
        <dbReference type="ARBA" id="ARBA00022679"/>
    </source>
</evidence>
<dbReference type="PRINTS" id="PR00344">
    <property type="entry name" value="BCTRLSENSOR"/>
</dbReference>
<keyword evidence="7 14" id="KW-0418">Kinase</keyword>
<keyword evidence="4" id="KW-0597">Phosphoprotein</keyword>
<evidence type="ECO:0000256" key="4">
    <source>
        <dbReference type="ARBA" id="ARBA00022553"/>
    </source>
</evidence>
<dbReference type="PROSITE" id="PS50109">
    <property type="entry name" value="HIS_KIN"/>
    <property type="match status" value="1"/>
</dbReference>
<dbReference type="GO" id="GO:0005886">
    <property type="term" value="C:plasma membrane"/>
    <property type="evidence" value="ECO:0007669"/>
    <property type="project" value="TreeGrafter"/>
</dbReference>
<proteinExistence type="predicted"/>
<dbReference type="EC" id="2.7.13.3" evidence="3"/>
<feature type="domain" description="Histidine kinase" evidence="12">
    <location>
        <begin position="244"/>
        <end position="456"/>
    </location>
</feature>
<organism evidence="14 15">
    <name type="scientific">Novosphingobium hassiacum</name>
    <dbReference type="NCBI Taxonomy" id="173676"/>
    <lineage>
        <taxon>Bacteria</taxon>
        <taxon>Pseudomonadati</taxon>
        <taxon>Pseudomonadota</taxon>
        <taxon>Alphaproteobacteria</taxon>
        <taxon>Sphingomonadales</taxon>
        <taxon>Sphingomonadaceae</taxon>
        <taxon>Novosphingobium</taxon>
    </lineage>
</organism>
<dbReference type="SUPFAM" id="SSF47384">
    <property type="entry name" value="Homodimeric domain of signal transducing histidine kinase"/>
    <property type="match status" value="1"/>
</dbReference>
<gene>
    <name evidence="14" type="ORF">GGQ88_003363</name>
</gene>
<dbReference type="InterPro" id="IPR036890">
    <property type="entry name" value="HATPase_C_sf"/>
</dbReference>
<dbReference type="Gene3D" id="1.10.287.130">
    <property type="match status" value="1"/>
</dbReference>
<dbReference type="CDD" id="cd06225">
    <property type="entry name" value="HAMP"/>
    <property type="match status" value="1"/>
</dbReference>
<feature type="transmembrane region" description="Helical" evidence="11">
    <location>
        <begin position="12"/>
        <end position="31"/>
    </location>
</feature>